<sequence>MSKRWSSSVTPSRPDRVVIINDRSVKVGGASNLAILSADLLQRAGIPVAYFAGDAAGGDPPAPDTINLNGQPLTQQGRMSALAGGLYSRSAYTALQDLIARGDTPATIYHVHGWSKILSPSIFRALWPVRERVVLHAHDYFLSCPNGGFANYRKNDVCHLTPMSMQCLMTQCDKRGYHEKVWRSARHLLREHFYPTRQTPANIVIVHQRMRDYFDRSGIETDNIEIIRNPVEPFLKQPMAPWNKHNFFFVGRLEPEKGFEDAAMAARLAGIDLHVIGDGAGRALLERNYPEVVIHGWKSKEEMRGIISSARALVVSSRVPEPFGLAALEAVTSGIPVILPDAALLSHEIAELGCGVTFQSGKVESLAAAMRRLAGDNMLIRLMSVNCMRRSSGLAHTPASWRDALIALYGRILERTSDRTASASLEDDYPETAEQSPIG</sequence>
<dbReference type="InterPro" id="IPR050194">
    <property type="entry name" value="Glycosyltransferase_grp1"/>
</dbReference>
<dbReference type="KEGG" id="rjg:CCGE525_29625"/>
<keyword evidence="4" id="KW-1185">Reference proteome</keyword>
<dbReference type="EMBL" id="CP032695">
    <property type="protein sequence ID" value="AYG62882.1"/>
    <property type="molecule type" value="Genomic_DNA"/>
</dbReference>
<dbReference type="OrthoDB" id="9807414at2"/>
<dbReference type="PANTHER" id="PTHR45947">
    <property type="entry name" value="SULFOQUINOVOSYL TRANSFERASE SQD2"/>
    <property type="match status" value="1"/>
</dbReference>
<name>A0A387G4J3_9HYPH</name>
<evidence type="ECO:0000313" key="3">
    <source>
        <dbReference type="EMBL" id="AYG62882.1"/>
    </source>
</evidence>
<keyword evidence="3" id="KW-0614">Plasmid</keyword>
<evidence type="ECO:0000256" key="1">
    <source>
        <dbReference type="SAM" id="MobiDB-lite"/>
    </source>
</evidence>
<dbReference type="Pfam" id="PF00534">
    <property type="entry name" value="Glycos_transf_1"/>
    <property type="match status" value="1"/>
</dbReference>
<dbReference type="PANTHER" id="PTHR45947:SF3">
    <property type="entry name" value="SULFOQUINOVOSYL TRANSFERASE SQD2"/>
    <property type="match status" value="1"/>
</dbReference>
<proteinExistence type="predicted"/>
<protein>
    <submittedName>
        <fullName evidence="3">Glycosyltransferase</fullName>
    </submittedName>
</protein>
<dbReference type="Proteomes" id="UP000282195">
    <property type="component" value="Plasmid pRCCGE525c"/>
</dbReference>
<dbReference type="GO" id="GO:0016757">
    <property type="term" value="F:glycosyltransferase activity"/>
    <property type="evidence" value="ECO:0007669"/>
    <property type="project" value="InterPro"/>
</dbReference>
<reference evidence="3 4" key="1">
    <citation type="submission" date="2018-10" db="EMBL/GenBank/DDBJ databases">
        <title>Rhizobium etli, R. leguminosarum and a new Rhizobium genospecies from Phaseolus dumosus.</title>
        <authorList>
            <person name="Ramirez-Puebla S.T."/>
            <person name="Rogel-Hernandez M.A."/>
            <person name="Guerrero G."/>
            <person name="Ormeno-Orrillo E."/>
            <person name="Martinez-Romero J.C."/>
            <person name="Negrete-Yankelevich S."/>
            <person name="Martinez-Romero E."/>
        </authorList>
    </citation>
    <scope>NUCLEOTIDE SEQUENCE [LARGE SCALE GENOMIC DNA]</scope>
    <source>
        <strain evidence="3 4">CCGE525</strain>
        <plasmid evidence="4">prccge525c</plasmid>
    </source>
</reference>
<keyword evidence="3" id="KW-0808">Transferase</keyword>
<dbReference type="AlphaFoldDB" id="A0A387G4J3"/>
<evidence type="ECO:0000259" key="2">
    <source>
        <dbReference type="Pfam" id="PF00534"/>
    </source>
</evidence>
<dbReference type="CDD" id="cd03801">
    <property type="entry name" value="GT4_PimA-like"/>
    <property type="match status" value="1"/>
</dbReference>
<organism evidence="3 4">
    <name type="scientific">Rhizobium jaguaris</name>
    <dbReference type="NCBI Taxonomy" id="1312183"/>
    <lineage>
        <taxon>Bacteria</taxon>
        <taxon>Pseudomonadati</taxon>
        <taxon>Pseudomonadota</taxon>
        <taxon>Alphaproteobacteria</taxon>
        <taxon>Hyphomicrobiales</taxon>
        <taxon>Rhizobiaceae</taxon>
        <taxon>Rhizobium/Agrobacterium group</taxon>
        <taxon>Rhizobium</taxon>
    </lineage>
</organism>
<gene>
    <name evidence="3" type="ORF">CCGE525_29625</name>
</gene>
<dbReference type="Gene3D" id="3.40.50.2000">
    <property type="entry name" value="Glycogen Phosphorylase B"/>
    <property type="match status" value="2"/>
</dbReference>
<evidence type="ECO:0000313" key="4">
    <source>
        <dbReference type="Proteomes" id="UP000282195"/>
    </source>
</evidence>
<geneLocation type="plasmid" evidence="4">
    <name>prccge525c</name>
</geneLocation>
<accession>A0A387G4J3</accession>
<dbReference type="SUPFAM" id="SSF53756">
    <property type="entry name" value="UDP-Glycosyltransferase/glycogen phosphorylase"/>
    <property type="match status" value="1"/>
</dbReference>
<dbReference type="InterPro" id="IPR001296">
    <property type="entry name" value="Glyco_trans_1"/>
</dbReference>
<feature type="domain" description="Glycosyl transferase family 1" evidence="2">
    <location>
        <begin position="243"/>
        <end position="376"/>
    </location>
</feature>
<feature type="region of interest" description="Disordered" evidence="1">
    <location>
        <begin position="420"/>
        <end position="439"/>
    </location>
</feature>